<keyword evidence="2" id="KW-0614">Plasmid</keyword>
<reference evidence="3" key="1">
    <citation type="submission" date="2016-06" db="EMBL/GenBank/DDBJ databases">
        <title>Whole genome sequencing of Thermus brockianus strain GE-1.</title>
        <authorList>
            <person name="Schaefers C."/>
            <person name="Blank S."/>
            <person name="Wiebusch S."/>
            <person name="Elleuche S."/>
            <person name="Antranikian G."/>
        </authorList>
    </citation>
    <scope>NUCLEOTIDE SEQUENCE [LARGE SCALE GENOMIC DNA]</scope>
    <source>
        <strain evidence="3">GE-1</strain>
        <plasmid evidence="3">ptb1</plasmid>
    </source>
</reference>
<keyword evidence="1" id="KW-1133">Transmembrane helix</keyword>
<evidence type="ECO:0000313" key="3">
    <source>
        <dbReference type="Proteomes" id="UP000182993"/>
    </source>
</evidence>
<dbReference type="InterPro" id="IPR021484">
    <property type="entry name" value="DUF3137"/>
</dbReference>
<feature type="transmembrane region" description="Helical" evidence="1">
    <location>
        <begin position="193"/>
        <end position="212"/>
    </location>
</feature>
<accession>A0A1J0LVA1</accession>
<feature type="transmembrane region" description="Helical" evidence="1">
    <location>
        <begin position="218"/>
        <end position="238"/>
    </location>
</feature>
<protein>
    <submittedName>
        <fullName evidence="2">Uncharacterized protein</fullName>
    </submittedName>
</protein>
<dbReference type="Pfam" id="PF11335">
    <property type="entry name" value="DUF3137"/>
    <property type="match status" value="1"/>
</dbReference>
<organism evidence="2 3">
    <name type="scientific">Thermus brockianus</name>
    <dbReference type="NCBI Taxonomy" id="56956"/>
    <lineage>
        <taxon>Bacteria</taxon>
        <taxon>Thermotogati</taxon>
        <taxon>Deinococcota</taxon>
        <taxon>Deinococci</taxon>
        <taxon>Thermales</taxon>
        <taxon>Thermaceae</taxon>
        <taxon>Thermus</taxon>
    </lineage>
</organism>
<keyword evidence="1" id="KW-0812">Transmembrane</keyword>
<feature type="transmembrane region" description="Helical" evidence="1">
    <location>
        <begin position="55"/>
        <end position="76"/>
    </location>
</feature>
<evidence type="ECO:0000313" key="2">
    <source>
        <dbReference type="EMBL" id="APD10361.1"/>
    </source>
</evidence>
<proteinExistence type="predicted"/>
<dbReference type="RefSeq" id="WP_071678063.1">
    <property type="nucleotide sequence ID" value="NZ_CP016313.1"/>
</dbReference>
<evidence type="ECO:0000256" key="1">
    <source>
        <dbReference type="SAM" id="Phobius"/>
    </source>
</evidence>
<gene>
    <name evidence="2" type="ORF">A0O31_02334</name>
</gene>
<name>A0A1J0LVA1_THEBO</name>
<keyword evidence="1" id="KW-0472">Membrane</keyword>
<dbReference type="Proteomes" id="UP000182993">
    <property type="component" value="Plasmid pTB1"/>
</dbReference>
<dbReference type="EMBL" id="CP016313">
    <property type="protein sequence ID" value="APD10361.1"/>
    <property type="molecule type" value="Genomic_DNA"/>
</dbReference>
<geneLocation type="plasmid" evidence="3">
    <name>ptb1</name>
</geneLocation>
<dbReference type="AlphaFoldDB" id="A0A1J0LVA1"/>
<dbReference type="KEGG" id="tbc:A0O31_02334"/>
<feature type="transmembrane region" description="Helical" evidence="1">
    <location>
        <begin position="27"/>
        <end position="49"/>
    </location>
</feature>
<sequence length="365" mass="41118">MALESAARALEARLAPLERERRRTLRYALALLLATPLWAYFLAFLFQVLHLDSLGQLWVALIALPPAAAFALLSYLRTKLKGKLTRPLAKSLGFAYTPQWGLPWKEAEASGLLPPADRYESEDLLEGEIPPFAFRASDLALYEKVRTKSGTRYRRFFSGALYRLKLPFTFPQEVRIAPQGAGLTPKALTPGNLLLIPLVFLTVGLTGLTRAGDLQAHTLYAFLALAFLLTLPSLYALYRQAPKKRRVILESGAFERLFDVYGDQVEARKLLTPRVQEALVMFRRRLGKPFWAAFGGSEAWFLIRGRNRFEPSLLRPLNQKTLRGYVEAWTRDLMEAKRLLEAVGLDLEARKRGRFGGEDATLGPV</sequence>